<dbReference type="EMBL" id="BARS01043294">
    <property type="protein sequence ID" value="GAG38116.1"/>
    <property type="molecule type" value="Genomic_DNA"/>
</dbReference>
<keyword evidence="4" id="KW-0067">ATP-binding</keyword>
<dbReference type="SUPFAM" id="SSF52540">
    <property type="entry name" value="P-loop containing nucleoside triphosphate hydrolases"/>
    <property type="match status" value="1"/>
</dbReference>
<protein>
    <recommendedName>
        <fullName evidence="5">ABC transporter domain-containing protein</fullName>
    </recommendedName>
</protein>
<dbReference type="PANTHER" id="PTHR42711">
    <property type="entry name" value="ABC TRANSPORTER ATP-BINDING PROTEIN"/>
    <property type="match status" value="1"/>
</dbReference>
<dbReference type="InterPro" id="IPR027417">
    <property type="entry name" value="P-loop_NTPase"/>
</dbReference>
<comment type="similarity">
    <text evidence="1">Belongs to the ABC transporter superfamily.</text>
</comment>
<dbReference type="InterPro" id="IPR003439">
    <property type="entry name" value="ABC_transporter-like_ATP-bd"/>
</dbReference>
<dbReference type="GO" id="GO:0016887">
    <property type="term" value="F:ATP hydrolysis activity"/>
    <property type="evidence" value="ECO:0007669"/>
    <property type="project" value="InterPro"/>
</dbReference>
<dbReference type="Gene3D" id="3.40.50.300">
    <property type="entry name" value="P-loop containing nucleotide triphosphate hydrolases"/>
    <property type="match status" value="1"/>
</dbReference>
<accession>X0YN32</accession>
<evidence type="ECO:0000256" key="1">
    <source>
        <dbReference type="ARBA" id="ARBA00005417"/>
    </source>
</evidence>
<dbReference type="PANTHER" id="PTHR42711:SF5">
    <property type="entry name" value="ABC TRANSPORTER ATP-BINDING PROTEIN NATA"/>
    <property type="match status" value="1"/>
</dbReference>
<dbReference type="GO" id="GO:0005524">
    <property type="term" value="F:ATP binding"/>
    <property type="evidence" value="ECO:0007669"/>
    <property type="project" value="UniProtKB-KW"/>
</dbReference>
<comment type="caution">
    <text evidence="6">The sequence shown here is derived from an EMBL/GenBank/DDBJ whole genome shotgun (WGS) entry which is preliminary data.</text>
</comment>
<evidence type="ECO:0000259" key="5">
    <source>
        <dbReference type="Pfam" id="PF00005"/>
    </source>
</evidence>
<reference evidence="6" key="1">
    <citation type="journal article" date="2014" name="Front. Microbiol.">
        <title>High frequency of phylogenetically diverse reductive dehalogenase-homologous genes in deep subseafloor sedimentary metagenomes.</title>
        <authorList>
            <person name="Kawai M."/>
            <person name="Futagami T."/>
            <person name="Toyoda A."/>
            <person name="Takaki Y."/>
            <person name="Nishi S."/>
            <person name="Hori S."/>
            <person name="Arai W."/>
            <person name="Tsubouchi T."/>
            <person name="Morono Y."/>
            <person name="Uchiyama I."/>
            <person name="Ito T."/>
            <person name="Fujiyama A."/>
            <person name="Inagaki F."/>
            <person name="Takami H."/>
        </authorList>
    </citation>
    <scope>NUCLEOTIDE SEQUENCE</scope>
    <source>
        <strain evidence="6">Expedition CK06-06</strain>
    </source>
</reference>
<evidence type="ECO:0000256" key="4">
    <source>
        <dbReference type="ARBA" id="ARBA00022840"/>
    </source>
</evidence>
<evidence type="ECO:0000313" key="6">
    <source>
        <dbReference type="EMBL" id="GAG38116.1"/>
    </source>
</evidence>
<organism evidence="6">
    <name type="scientific">marine sediment metagenome</name>
    <dbReference type="NCBI Taxonomy" id="412755"/>
    <lineage>
        <taxon>unclassified sequences</taxon>
        <taxon>metagenomes</taxon>
        <taxon>ecological metagenomes</taxon>
    </lineage>
</organism>
<feature type="domain" description="ABC transporter" evidence="5">
    <location>
        <begin position="17"/>
        <end position="67"/>
    </location>
</feature>
<feature type="non-terminal residue" evidence="6">
    <location>
        <position position="84"/>
    </location>
</feature>
<keyword evidence="2" id="KW-0813">Transport</keyword>
<dbReference type="InterPro" id="IPR050763">
    <property type="entry name" value="ABC_transporter_ATP-binding"/>
</dbReference>
<proteinExistence type="inferred from homology"/>
<dbReference type="Pfam" id="PF00005">
    <property type="entry name" value="ABC_tran"/>
    <property type="match status" value="1"/>
</dbReference>
<gene>
    <name evidence="6" type="ORF">S01H1_65569</name>
</gene>
<name>X0YN32_9ZZZZ</name>
<sequence length="84" mass="9206">MIDVEHLRMEYDKTVALENLSLHIPAGEVFGLIGPNGAGKTTLIRILATLLEPTYGKVRIGGIDVLADPLRIHPLIGYMSDFFS</sequence>
<evidence type="ECO:0000256" key="2">
    <source>
        <dbReference type="ARBA" id="ARBA00022448"/>
    </source>
</evidence>
<dbReference type="AlphaFoldDB" id="X0YN32"/>
<evidence type="ECO:0000256" key="3">
    <source>
        <dbReference type="ARBA" id="ARBA00022741"/>
    </source>
</evidence>
<keyword evidence="3" id="KW-0547">Nucleotide-binding</keyword>